<name>A0A3S8Z9C4_9ACTO</name>
<dbReference type="KEGG" id="fsl:EJO69_06155"/>
<dbReference type="Proteomes" id="UP000270021">
    <property type="component" value="Chromosome"/>
</dbReference>
<gene>
    <name evidence="1" type="ORF">EJO69_06155</name>
</gene>
<proteinExistence type="predicted"/>
<protein>
    <submittedName>
        <fullName evidence="1">3-hydroxyacyl-CoA dehydrogenase</fullName>
    </submittedName>
</protein>
<accession>A0A3S8Z9C4</accession>
<dbReference type="OrthoDB" id="3731420at2"/>
<evidence type="ECO:0000313" key="1">
    <source>
        <dbReference type="EMBL" id="AZN29936.1"/>
    </source>
</evidence>
<organism evidence="1 2">
    <name type="scientific">Flaviflexus salsibiostraticola</name>
    <dbReference type="NCBI Taxonomy" id="1282737"/>
    <lineage>
        <taxon>Bacteria</taxon>
        <taxon>Bacillati</taxon>
        <taxon>Actinomycetota</taxon>
        <taxon>Actinomycetes</taxon>
        <taxon>Actinomycetales</taxon>
        <taxon>Actinomycetaceae</taxon>
        <taxon>Flaviflexus</taxon>
    </lineage>
</organism>
<reference evidence="1 2" key="1">
    <citation type="submission" date="2018-12" db="EMBL/GenBank/DDBJ databases">
        <title>Complete genome sequence of Flaviflexus salsibiostraticola KCTC 33148.</title>
        <authorList>
            <person name="Bae J.-W."/>
        </authorList>
    </citation>
    <scope>NUCLEOTIDE SEQUENCE [LARGE SCALE GENOMIC DNA]</scope>
    <source>
        <strain evidence="1 2">KCTC 33148</strain>
    </source>
</reference>
<dbReference type="Pfam" id="PF20060">
    <property type="entry name" value="DUF6459"/>
    <property type="match status" value="1"/>
</dbReference>
<dbReference type="InterPro" id="IPR045596">
    <property type="entry name" value="DUF6459"/>
</dbReference>
<sequence>MAKTLPAADTRADLLQEPARRAKAAPDHGPSDPTPVVRSIAAAAVEVLNGHRSVRQLQRWLAPHIYMALAQRAGIAARCGKRISLPARVISSRTCFPTPFVCEAAVVVWDVNRPRACTIRMEIHRGRWRANALDVI</sequence>
<keyword evidence="2" id="KW-1185">Reference proteome</keyword>
<dbReference type="RefSeq" id="WP_126040246.1">
    <property type="nucleotide sequence ID" value="NZ_CP034438.1"/>
</dbReference>
<evidence type="ECO:0000313" key="2">
    <source>
        <dbReference type="Proteomes" id="UP000270021"/>
    </source>
</evidence>
<dbReference type="AlphaFoldDB" id="A0A3S8Z9C4"/>
<dbReference type="EMBL" id="CP034438">
    <property type="protein sequence ID" value="AZN29936.1"/>
    <property type="molecule type" value="Genomic_DNA"/>
</dbReference>